<protein>
    <submittedName>
        <fullName evidence="3">Uncharacterized protein</fullName>
    </submittedName>
</protein>
<feature type="region of interest" description="Disordered" evidence="1">
    <location>
        <begin position="257"/>
        <end position="298"/>
    </location>
</feature>
<accession>A0A2I2KYE1</accession>
<keyword evidence="2" id="KW-1133">Transmembrane helix</keyword>
<keyword evidence="2" id="KW-0472">Membrane</keyword>
<keyword evidence="4" id="KW-1185">Reference proteome</keyword>
<gene>
    <name evidence="3" type="ORF">FRACA_50071</name>
</gene>
<evidence type="ECO:0000313" key="4">
    <source>
        <dbReference type="Proteomes" id="UP000234331"/>
    </source>
</evidence>
<name>A0A2I2KYE1_9ACTN</name>
<organism evidence="3 4">
    <name type="scientific">Frankia canadensis</name>
    <dbReference type="NCBI Taxonomy" id="1836972"/>
    <lineage>
        <taxon>Bacteria</taxon>
        <taxon>Bacillati</taxon>
        <taxon>Actinomycetota</taxon>
        <taxon>Actinomycetes</taxon>
        <taxon>Frankiales</taxon>
        <taxon>Frankiaceae</taxon>
        <taxon>Frankia</taxon>
    </lineage>
</organism>
<feature type="compositionally biased region" description="Low complexity" evidence="1">
    <location>
        <begin position="271"/>
        <end position="298"/>
    </location>
</feature>
<proteinExistence type="predicted"/>
<sequence length="298" mass="31596">MVNHRPPWLIWMMFPAPRGLLYDCVTVPAAGATTTVFSVAFVGTRKMSTAGACPNDSSRTWVPQANGSWNAGRDAFPATPPPVAAWAAPAPTSAGMNDAIRPTIASRSQRRDRRVPPRPNRRDRGSAACGGAAAASSAAPSDTFSVGCMVLPLSDLAGMGETHSRKTQWMVRARCRAGGSASVFGPASAPMISADRLVRVPPERWVAHREKIRYGRAAADVAWRDHDSSGRWPVVVLARIMATGGATARGFRKARERFVSQPERTSGGNCAGRSTARGRSAAGDPAAARGPAALRTRR</sequence>
<feature type="transmembrane region" description="Helical" evidence="2">
    <location>
        <begin position="20"/>
        <end position="42"/>
    </location>
</feature>
<dbReference type="Proteomes" id="UP000234331">
    <property type="component" value="Unassembled WGS sequence"/>
</dbReference>
<dbReference type="AlphaFoldDB" id="A0A2I2KYE1"/>
<evidence type="ECO:0000256" key="2">
    <source>
        <dbReference type="SAM" id="Phobius"/>
    </source>
</evidence>
<dbReference type="EMBL" id="FZMO01000445">
    <property type="protein sequence ID" value="SNQ50683.1"/>
    <property type="molecule type" value="Genomic_DNA"/>
</dbReference>
<evidence type="ECO:0000313" key="3">
    <source>
        <dbReference type="EMBL" id="SNQ50683.1"/>
    </source>
</evidence>
<keyword evidence="2" id="KW-0812">Transmembrane</keyword>
<feature type="region of interest" description="Disordered" evidence="1">
    <location>
        <begin position="90"/>
        <end position="131"/>
    </location>
</feature>
<evidence type="ECO:0000256" key="1">
    <source>
        <dbReference type="SAM" id="MobiDB-lite"/>
    </source>
</evidence>
<reference evidence="3 4" key="1">
    <citation type="submission" date="2017-06" db="EMBL/GenBank/DDBJ databases">
        <authorList>
            <person name="Kim H.J."/>
            <person name="Triplett B.A."/>
        </authorList>
    </citation>
    <scope>NUCLEOTIDE SEQUENCE [LARGE SCALE GENOMIC DNA]</scope>
    <source>
        <strain evidence="3">FRACA_ARgP5</strain>
    </source>
</reference>